<dbReference type="InterPro" id="IPR042070">
    <property type="entry name" value="PucR_C-HTH_sf"/>
</dbReference>
<dbReference type="Pfam" id="PF13556">
    <property type="entry name" value="HTH_30"/>
    <property type="match status" value="1"/>
</dbReference>
<keyword evidence="5" id="KW-1185">Reference proteome</keyword>
<feature type="domain" description="PucR C-terminal helix-turn-helix" evidence="3">
    <location>
        <begin position="440"/>
        <end position="497"/>
    </location>
</feature>
<keyword evidence="1" id="KW-0175">Coiled coil</keyword>
<feature type="domain" description="Purine catabolism PurC-like" evidence="2">
    <location>
        <begin position="43"/>
        <end position="145"/>
    </location>
</feature>
<accession>A0A929BCU1</accession>
<dbReference type="PANTHER" id="PTHR33744:SF1">
    <property type="entry name" value="DNA-BINDING TRANSCRIPTIONAL ACTIVATOR ADER"/>
    <property type="match status" value="1"/>
</dbReference>
<protein>
    <submittedName>
        <fullName evidence="4">PucR family transcriptional regulator</fullName>
    </submittedName>
</protein>
<comment type="caution">
    <text evidence="4">The sequence shown here is derived from an EMBL/GenBank/DDBJ whole genome shotgun (WGS) entry which is preliminary data.</text>
</comment>
<dbReference type="Proteomes" id="UP000598360">
    <property type="component" value="Unassembled WGS sequence"/>
</dbReference>
<dbReference type="PANTHER" id="PTHR33744">
    <property type="entry name" value="CARBOHYDRATE DIACID REGULATOR"/>
    <property type="match status" value="1"/>
</dbReference>
<evidence type="ECO:0000313" key="4">
    <source>
        <dbReference type="EMBL" id="MBE9376486.1"/>
    </source>
</evidence>
<sequence>MIRPGFGGDVVDLDNEVSVPLRAVVDDVDLAVRVVPESLPDGALQRPVRWAHVSELREPGPYLVGGELLLTAGVNLPRSAAEVNGYVAGLLACGVSALAFGRTPDLHEQLPERLRAACVRHGLPLLVVDPRTPFLAVNRAVSRALARAADREQQRIAEAREALTRAAADGPQAVLRELAARLSGWCALIGPDDRPLAGCRAPDPLPAELAGLFARLRAGTGTRTATAELDGSYVVAQPVYPQATSEHLLLAGRSARFRGSDRAIMSVGAALLGLVAHALTGAARLGAAVTAALTGADPAAVAAAALPAERYRLVAGMWRGDERIGVETEQSWLCSRLGTPLVRLDRARFTAVVRQLPDEAVLHELAARGWLAAVGGPVPAADLPGAVPEVRLLLDRAGTLRHPVAAGDEGSLTEVVPPDAAAGFAHRLLAPLLQRRDDVLVPTLRTWLSCHGGWDRTAAELGVHRNSVRHRISQAEKALGVDLADPDVRMNLWFALRWLAD</sequence>
<name>A0A929BCU1_9PSEU</name>
<evidence type="ECO:0000256" key="1">
    <source>
        <dbReference type="SAM" id="Coils"/>
    </source>
</evidence>
<dbReference type="InterPro" id="IPR025736">
    <property type="entry name" value="PucR_C-HTH_dom"/>
</dbReference>
<dbReference type="Gene3D" id="1.10.10.2840">
    <property type="entry name" value="PucR C-terminal helix-turn-helix domain"/>
    <property type="match status" value="1"/>
</dbReference>
<evidence type="ECO:0000313" key="5">
    <source>
        <dbReference type="Proteomes" id="UP000598360"/>
    </source>
</evidence>
<dbReference type="AlphaFoldDB" id="A0A929BCU1"/>
<feature type="coiled-coil region" evidence="1">
    <location>
        <begin position="142"/>
        <end position="169"/>
    </location>
</feature>
<dbReference type="EMBL" id="JADEYC010000043">
    <property type="protein sequence ID" value="MBE9376486.1"/>
    <property type="molecule type" value="Genomic_DNA"/>
</dbReference>
<organism evidence="4 5">
    <name type="scientific">Saccharopolyspora montiporae</name>
    <dbReference type="NCBI Taxonomy" id="2781240"/>
    <lineage>
        <taxon>Bacteria</taxon>
        <taxon>Bacillati</taxon>
        <taxon>Actinomycetota</taxon>
        <taxon>Actinomycetes</taxon>
        <taxon>Pseudonocardiales</taxon>
        <taxon>Pseudonocardiaceae</taxon>
        <taxon>Saccharopolyspora</taxon>
    </lineage>
</organism>
<evidence type="ECO:0000259" key="2">
    <source>
        <dbReference type="Pfam" id="PF07905"/>
    </source>
</evidence>
<dbReference type="Pfam" id="PF07905">
    <property type="entry name" value="PucR"/>
    <property type="match status" value="1"/>
</dbReference>
<dbReference type="InterPro" id="IPR012914">
    <property type="entry name" value="PucR_dom"/>
</dbReference>
<proteinExistence type="predicted"/>
<evidence type="ECO:0000259" key="3">
    <source>
        <dbReference type="Pfam" id="PF13556"/>
    </source>
</evidence>
<dbReference type="InterPro" id="IPR051448">
    <property type="entry name" value="CdaR-like_regulators"/>
</dbReference>
<reference evidence="4" key="1">
    <citation type="submission" date="2020-10" db="EMBL/GenBank/DDBJ databases">
        <title>Diversity and distribution of actinomycetes associated with coral in the coast of Hainan.</title>
        <authorList>
            <person name="Li F."/>
        </authorList>
    </citation>
    <scope>NUCLEOTIDE SEQUENCE</scope>
    <source>
        <strain evidence="4">HNM0983</strain>
    </source>
</reference>
<gene>
    <name evidence="4" type="ORF">IQ251_18710</name>
</gene>